<dbReference type="InterPro" id="IPR036365">
    <property type="entry name" value="PGBD-like_sf"/>
</dbReference>
<feature type="domain" description="Peptidoglycan binding-like" evidence="9">
    <location>
        <begin position="28"/>
        <end position="84"/>
    </location>
</feature>
<evidence type="ECO:0000259" key="9">
    <source>
        <dbReference type="Pfam" id="PF01471"/>
    </source>
</evidence>
<dbReference type="Gene3D" id="6.20.240.60">
    <property type="match status" value="1"/>
</dbReference>
<dbReference type="GO" id="GO:0016787">
    <property type="term" value="F:hydrolase activity"/>
    <property type="evidence" value="ECO:0007669"/>
    <property type="project" value="UniProtKB-KW"/>
</dbReference>
<evidence type="ECO:0000256" key="4">
    <source>
        <dbReference type="ARBA" id="ARBA00022729"/>
    </source>
</evidence>
<evidence type="ECO:0000256" key="6">
    <source>
        <dbReference type="ARBA" id="ARBA00022969"/>
    </source>
</evidence>
<dbReference type="Gene3D" id="1.10.101.10">
    <property type="entry name" value="PGBD-like superfamily/PGBD"/>
    <property type="match status" value="1"/>
</dbReference>
<gene>
    <name evidence="11" type="primary">sleB</name>
    <name evidence="11" type="ORF">BR63_12665</name>
</gene>
<dbReference type="InterPro" id="IPR036366">
    <property type="entry name" value="PGBDSf"/>
</dbReference>
<reference evidence="11 12" key="1">
    <citation type="journal article" date="2019" name="Front. Microbiol.">
        <title>Thermoanaerosceptrum fracticalcis gen. nov. sp. nov., a Novel Fumarate-Fermenting Microorganism From a Deep Fractured Carbonate Aquifer of the US Great Basin.</title>
        <authorList>
            <person name="Hamilton-Brehm S.D."/>
            <person name="Stewart L.E."/>
            <person name="Zavarin M."/>
            <person name="Caldwell M."/>
            <person name="Lawson P.A."/>
            <person name="Onstott T.C."/>
            <person name="Grzymski J."/>
            <person name="Neveux I."/>
            <person name="Lollar B.S."/>
            <person name="Russell C.E."/>
            <person name="Moser D.P."/>
        </authorList>
    </citation>
    <scope>NUCLEOTIDE SEQUENCE [LARGE SCALE GENOMIC DNA]</scope>
    <source>
        <strain evidence="11 12">DRI-13</strain>
    </source>
</reference>
<name>A0A7G6E8L8_THEFR</name>
<keyword evidence="3" id="KW-0309">Germination</keyword>
<comment type="similarity">
    <text evidence="1">Belongs to the SleB family.</text>
</comment>
<keyword evidence="7" id="KW-0961">Cell wall biogenesis/degradation</keyword>
<protein>
    <recommendedName>
        <fullName evidence="2 8">Spore cortex-lytic enzyme</fullName>
    </recommendedName>
</protein>
<dbReference type="InterPro" id="IPR002477">
    <property type="entry name" value="Peptidoglycan-bd-like"/>
</dbReference>
<evidence type="ECO:0000259" key="10">
    <source>
        <dbReference type="Pfam" id="PF07486"/>
    </source>
</evidence>
<evidence type="ECO:0000256" key="7">
    <source>
        <dbReference type="ARBA" id="ARBA00023316"/>
    </source>
</evidence>
<keyword evidence="6" id="KW-0749">Sporulation</keyword>
<evidence type="ECO:0000256" key="5">
    <source>
        <dbReference type="ARBA" id="ARBA00022801"/>
    </source>
</evidence>
<evidence type="ECO:0000256" key="2">
    <source>
        <dbReference type="ARBA" id="ARBA00018364"/>
    </source>
</evidence>
<dbReference type="OrthoDB" id="9785345at2"/>
<dbReference type="Pfam" id="PF01471">
    <property type="entry name" value="PG_binding_1"/>
    <property type="match status" value="1"/>
</dbReference>
<dbReference type="InterPro" id="IPR042047">
    <property type="entry name" value="SleB_dom1"/>
</dbReference>
<accession>A0A7G6E8L8</accession>
<dbReference type="InterPro" id="IPR014224">
    <property type="entry name" value="Spore_cortex_SleB"/>
</dbReference>
<dbReference type="KEGG" id="tfr:BR63_12665"/>
<dbReference type="EMBL" id="CP045798">
    <property type="protein sequence ID" value="QNB48422.1"/>
    <property type="molecule type" value="Genomic_DNA"/>
</dbReference>
<dbReference type="AlphaFoldDB" id="A0A7G6E8L8"/>
<evidence type="ECO:0000256" key="8">
    <source>
        <dbReference type="NCBIfam" id="TIGR02869"/>
    </source>
</evidence>
<keyword evidence="4" id="KW-0732">Signal</keyword>
<dbReference type="GO" id="GO:0071555">
    <property type="term" value="P:cell wall organization"/>
    <property type="evidence" value="ECO:0007669"/>
    <property type="project" value="UniProtKB-KW"/>
</dbReference>
<keyword evidence="12" id="KW-1185">Reference proteome</keyword>
<dbReference type="Pfam" id="PF07486">
    <property type="entry name" value="Hydrolase_2"/>
    <property type="match status" value="1"/>
</dbReference>
<evidence type="ECO:0000256" key="3">
    <source>
        <dbReference type="ARBA" id="ARBA00022544"/>
    </source>
</evidence>
<organism evidence="11 12">
    <name type="scientific">Thermanaerosceptrum fracticalcis</name>
    <dbReference type="NCBI Taxonomy" id="1712410"/>
    <lineage>
        <taxon>Bacteria</taxon>
        <taxon>Bacillati</taxon>
        <taxon>Bacillota</taxon>
        <taxon>Clostridia</taxon>
        <taxon>Eubacteriales</taxon>
        <taxon>Peptococcaceae</taxon>
        <taxon>Thermanaerosceptrum</taxon>
    </lineage>
</organism>
<dbReference type="Proteomes" id="UP000515847">
    <property type="component" value="Chromosome"/>
</dbReference>
<evidence type="ECO:0000313" key="11">
    <source>
        <dbReference type="EMBL" id="QNB48422.1"/>
    </source>
</evidence>
<evidence type="ECO:0000256" key="1">
    <source>
        <dbReference type="ARBA" id="ARBA00007010"/>
    </source>
</evidence>
<dbReference type="NCBIfam" id="TIGR02869">
    <property type="entry name" value="spore_SleB"/>
    <property type="match status" value="1"/>
</dbReference>
<sequence length="218" mass="23534">MVVLTVILFFTAYFAAVAQARPLYIGVSGSDVRQVQSKLKALGFSIVKIDGRYGWQTAQAVKAFQRRNGLKADGVVGTKTWNALMNKAKPAAAQSSRGGTVSSNDVYVLSKIISGEARGEPYVGQVAVGAVIVNRVRNSNFPNTVYGVVFEPGAFDAVSDGQYYRPPTESAVKAARAAINGWDPTGGALYYWNPATATSRWIWSRPIIARIGKHVFAR</sequence>
<dbReference type="InterPro" id="IPR011105">
    <property type="entry name" value="Cell_wall_hydrolase_SleB"/>
</dbReference>
<keyword evidence="5" id="KW-0378">Hydrolase</keyword>
<evidence type="ECO:0000313" key="12">
    <source>
        <dbReference type="Proteomes" id="UP000515847"/>
    </source>
</evidence>
<feature type="domain" description="Cell wall hydrolase SleB" evidence="10">
    <location>
        <begin position="119"/>
        <end position="217"/>
    </location>
</feature>
<dbReference type="SUPFAM" id="SSF47090">
    <property type="entry name" value="PGBD-like"/>
    <property type="match status" value="1"/>
</dbReference>
<dbReference type="Gene3D" id="1.10.10.2520">
    <property type="entry name" value="Cell wall hydrolase SleB, domain 1"/>
    <property type="match status" value="1"/>
</dbReference>
<proteinExistence type="inferred from homology"/>
<dbReference type="GO" id="GO:0030435">
    <property type="term" value="P:sporulation resulting in formation of a cellular spore"/>
    <property type="evidence" value="ECO:0007669"/>
    <property type="project" value="UniProtKB-KW"/>
</dbReference>
<dbReference type="GO" id="GO:0009847">
    <property type="term" value="P:spore germination"/>
    <property type="evidence" value="ECO:0007669"/>
    <property type="project" value="UniProtKB-UniRule"/>
</dbReference>